<dbReference type="RefSeq" id="WP_129598774.1">
    <property type="nucleotide sequence ID" value="NZ_SBLB01000001.1"/>
</dbReference>
<sequence>MELTINAPGNVQQRLAPSIKRASAILAQTMRQGKPTHAADQHLQFLLMLDKAVVFWDTDALRDTHTFLSLFDHV</sequence>
<accession>A0A4Q2UUT4</accession>
<reference evidence="1 2" key="1">
    <citation type="submission" date="2019-01" db="EMBL/GenBank/DDBJ databases">
        <title>Spirosoma flava sp. nov., a propanil-degrading bacterium isolated from herbicide-contaminated soil.</title>
        <authorList>
            <person name="Zhang L."/>
            <person name="Jiang J.-D."/>
        </authorList>
    </citation>
    <scope>NUCLEOTIDE SEQUENCE [LARGE SCALE GENOMIC DNA]</scope>
    <source>
        <strain evidence="1 2">TY50</strain>
    </source>
</reference>
<evidence type="ECO:0000313" key="2">
    <source>
        <dbReference type="Proteomes" id="UP000290407"/>
    </source>
</evidence>
<keyword evidence="2" id="KW-1185">Reference proteome</keyword>
<comment type="caution">
    <text evidence="1">The sequence shown here is derived from an EMBL/GenBank/DDBJ whole genome shotgun (WGS) entry which is preliminary data.</text>
</comment>
<dbReference type="EMBL" id="SBLB01000001">
    <property type="protein sequence ID" value="RYC70659.1"/>
    <property type="molecule type" value="Genomic_DNA"/>
</dbReference>
<evidence type="ECO:0000313" key="1">
    <source>
        <dbReference type="EMBL" id="RYC70659.1"/>
    </source>
</evidence>
<dbReference type="AlphaFoldDB" id="A0A4Q2UUT4"/>
<protein>
    <submittedName>
        <fullName evidence="1">Uncharacterized protein</fullName>
    </submittedName>
</protein>
<proteinExistence type="predicted"/>
<organism evidence="1 2">
    <name type="scientific">Spirosoma sordidisoli</name>
    <dbReference type="NCBI Taxonomy" id="2502893"/>
    <lineage>
        <taxon>Bacteria</taxon>
        <taxon>Pseudomonadati</taxon>
        <taxon>Bacteroidota</taxon>
        <taxon>Cytophagia</taxon>
        <taxon>Cytophagales</taxon>
        <taxon>Cytophagaceae</taxon>
        <taxon>Spirosoma</taxon>
    </lineage>
</organism>
<dbReference type="Proteomes" id="UP000290407">
    <property type="component" value="Unassembled WGS sequence"/>
</dbReference>
<name>A0A4Q2UUT4_9BACT</name>
<gene>
    <name evidence="1" type="ORF">EQG79_00475</name>
</gene>